<keyword evidence="3" id="KW-1185">Reference proteome</keyword>
<accession>A0A3N4LKS4</accession>
<reference evidence="2 3" key="1">
    <citation type="journal article" date="2018" name="Nat. Ecol. Evol.">
        <title>Pezizomycetes genomes reveal the molecular basis of ectomycorrhizal truffle lifestyle.</title>
        <authorList>
            <person name="Murat C."/>
            <person name="Payen T."/>
            <person name="Noel B."/>
            <person name="Kuo A."/>
            <person name="Morin E."/>
            <person name="Chen J."/>
            <person name="Kohler A."/>
            <person name="Krizsan K."/>
            <person name="Balestrini R."/>
            <person name="Da Silva C."/>
            <person name="Montanini B."/>
            <person name="Hainaut M."/>
            <person name="Levati E."/>
            <person name="Barry K.W."/>
            <person name="Belfiori B."/>
            <person name="Cichocki N."/>
            <person name="Clum A."/>
            <person name="Dockter R.B."/>
            <person name="Fauchery L."/>
            <person name="Guy J."/>
            <person name="Iotti M."/>
            <person name="Le Tacon F."/>
            <person name="Lindquist E.A."/>
            <person name="Lipzen A."/>
            <person name="Malagnac F."/>
            <person name="Mello A."/>
            <person name="Molinier V."/>
            <person name="Miyauchi S."/>
            <person name="Poulain J."/>
            <person name="Riccioni C."/>
            <person name="Rubini A."/>
            <person name="Sitrit Y."/>
            <person name="Splivallo R."/>
            <person name="Traeger S."/>
            <person name="Wang M."/>
            <person name="Zifcakova L."/>
            <person name="Wipf D."/>
            <person name="Zambonelli A."/>
            <person name="Paolocci F."/>
            <person name="Nowrousian M."/>
            <person name="Ottonello S."/>
            <person name="Baldrian P."/>
            <person name="Spatafora J.W."/>
            <person name="Henrissat B."/>
            <person name="Nagy L.G."/>
            <person name="Aury J.M."/>
            <person name="Wincker P."/>
            <person name="Grigoriev I.V."/>
            <person name="Bonfante P."/>
            <person name="Martin F.M."/>
        </authorList>
    </citation>
    <scope>NUCLEOTIDE SEQUENCE [LARGE SCALE GENOMIC DNA]</scope>
    <source>
        <strain evidence="2 3">ATCC MYA-4762</strain>
    </source>
</reference>
<feature type="transmembrane region" description="Helical" evidence="1">
    <location>
        <begin position="136"/>
        <end position="156"/>
    </location>
</feature>
<evidence type="ECO:0000313" key="2">
    <source>
        <dbReference type="EMBL" id="RPB22338.1"/>
    </source>
</evidence>
<evidence type="ECO:0000313" key="3">
    <source>
        <dbReference type="Proteomes" id="UP000267821"/>
    </source>
</evidence>
<dbReference type="Proteomes" id="UP000267821">
    <property type="component" value="Unassembled WGS sequence"/>
</dbReference>
<dbReference type="OrthoDB" id="5353606at2759"/>
<keyword evidence="1" id="KW-0472">Membrane</keyword>
<keyword evidence="1" id="KW-0812">Transmembrane</keyword>
<dbReference type="EMBL" id="ML121552">
    <property type="protein sequence ID" value="RPB22338.1"/>
    <property type="molecule type" value="Genomic_DNA"/>
</dbReference>
<sequence>MYSVPPHHISIIRPHIHLNSNIKVLFCQTMATTITALRGSTATISHAYYPRLRPKTLLIRFLPILVVNIILEALFAYVLKFYGDKKVLMPKDRRLFNMASLFLAAALSMGIGFLLGEVGVMFRGSMMGKSDNTKEEIAHILRGTLGSYALLFLSHVRRKAYTHATTLSWLFVLGNLLGRLSVGLIGLTYAVEDGDFVTVAALQGTWWPEVGDAMRNESIFVERPLTEDTLVDLLREVATIRVPFSGKVKIDLDDKGDGVIKDLSFLDVTGLDMTVENPEENTSTVKYSYVLQDEGGDPAIRVKRSIEVSTQCTRGNADFSAKSMIAFPLSQFSY</sequence>
<organism evidence="2 3">
    <name type="scientific">Terfezia boudieri ATCC MYA-4762</name>
    <dbReference type="NCBI Taxonomy" id="1051890"/>
    <lineage>
        <taxon>Eukaryota</taxon>
        <taxon>Fungi</taxon>
        <taxon>Dikarya</taxon>
        <taxon>Ascomycota</taxon>
        <taxon>Pezizomycotina</taxon>
        <taxon>Pezizomycetes</taxon>
        <taxon>Pezizales</taxon>
        <taxon>Pezizaceae</taxon>
        <taxon>Terfezia</taxon>
    </lineage>
</organism>
<feature type="transmembrane region" description="Helical" evidence="1">
    <location>
        <begin position="168"/>
        <end position="191"/>
    </location>
</feature>
<proteinExistence type="predicted"/>
<dbReference type="AlphaFoldDB" id="A0A3N4LKS4"/>
<feature type="transmembrane region" description="Helical" evidence="1">
    <location>
        <begin position="95"/>
        <end position="116"/>
    </location>
</feature>
<dbReference type="InParanoid" id="A0A3N4LKS4"/>
<evidence type="ECO:0000256" key="1">
    <source>
        <dbReference type="SAM" id="Phobius"/>
    </source>
</evidence>
<keyword evidence="1" id="KW-1133">Transmembrane helix</keyword>
<name>A0A3N4LKS4_9PEZI</name>
<gene>
    <name evidence="2" type="ORF">L211DRAFT_334131</name>
</gene>
<protein>
    <submittedName>
        <fullName evidence="2">Uncharacterized protein</fullName>
    </submittedName>
</protein>
<feature type="transmembrane region" description="Helical" evidence="1">
    <location>
        <begin position="57"/>
        <end position="83"/>
    </location>
</feature>